<dbReference type="InterPro" id="IPR001279">
    <property type="entry name" value="Metallo-B-lactamas"/>
</dbReference>
<keyword evidence="11" id="KW-0862">Zinc</keyword>
<keyword evidence="9" id="KW-0574">Periplasm</keyword>
<proteinExistence type="inferred from homology"/>
<keyword evidence="10" id="KW-0378">Hydrolase</keyword>
<dbReference type="EC" id="3.5.2.6" evidence="6"/>
<dbReference type="InterPro" id="IPR050855">
    <property type="entry name" value="NDM-1-like"/>
</dbReference>
<evidence type="ECO:0000256" key="8">
    <source>
        <dbReference type="ARBA" id="ARBA00022729"/>
    </source>
</evidence>
<evidence type="ECO:0000256" key="1">
    <source>
        <dbReference type="ARBA" id="ARBA00001526"/>
    </source>
</evidence>
<dbReference type="OrthoDB" id="9769598at2"/>
<dbReference type="Gene3D" id="3.60.15.10">
    <property type="entry name" value="Ribonuclease Z/Hydroxyacylglutathione hydrolase-like"/>
    <property type="match status" value="1"/>
</dbReference>
<sequence>MKVLGFGFILLLISTWQFLFAQTGRPIYQSETLQIEQISAHTFVHISYLKTQDFGKVACNGMIVLNGNEALVFDTPTDDEVSQELIAWLETERKATVKAVIATHFHNDCLGGLSQFHSKGVPSYSSKQTQILAKGAEEPIPQNGFEDLLTLKAGELEVIIRFFGEGHTRDNVVAFVPAEQVLFGGCLIKEVGASKGFLGDANLQDWSETVARVKANFPDLQNVIPGHGKVGNGELLDYTIRLFAND</sequence>
<gene>
    <name evidence="14" type="ORF">AO498_15865</name>
</gene>
<dbReference type="GO" id="GO:0008800">
    <property type="term" value="F:beta-lactamase activity"/>
    <property type="evidence" value="ECO:0007669"/>
    <property type="project" value="UniProtKB-EC"/>
</dbReference>
<keyword evidence="7" id="KW-0479">Metal-binding</keyword>
<organism evidence="14 15">
    <name type="scientific">Algoriphagus sanaruensis</name>
    <dbReference type="NCBI Taxonomy" id="1727163"/>
    <lineage>
        <taxon>Bacteria</taxon>
        <taxon>Pseudomonadati</taxon>
        <taxon>Bacteroidota</taxon>
        <taxon>Cytophagia</taxon>
        <taxon>Cytophagales</taxon>
        <taxon>Cyclobacteriaceae</taxon>
        <taxon>Algoriphagus</taxon>
    </lineage>
</organism>
<comment type="subunit">
    <text evidence="5">Monomer.</text>
</comment>
<dbReference type="InterPro" id="IPR036866">
    <property type="entry name" value="RibonucZ/Hydroxyglut_hydro"/>
</dbReference>
<dbReference type="GO" id="GO:0042597">
    <property type="term" value="C:periplasmic space"/>
    <property type="evidence" value="ECO:0007669"/>
    <property type="project" value="UniProtKB-SubCell"/>
</dbReference>
<dbReference type="AlphaFoldDB" id="A0A142ES26"/>
<dbReference type="PANTHER" id="PTHR42951">
    <property type="entry name" value="METALLO-BETA-LACTAMASE DOMAIN-CONTAINING"/>
    <property type="match status" value="1"/>
</dbReference>
<dbReference type="KEGG" id="alm:AO498_15865"/>
<protein>
    <recommendedName>
        <fullName evidence="6">beta-lactamase</fullName>
        <ecNumber evidence="6">3.5.2.6</ecNumber>
    </recommendedName>
</protein>
<reference evidence="14 15" key="2">
    <citation type="journal article" date="2016" name="Genome Announc.">
        <title>Complete Genome Sequence of Algoriphagus sp. Strain M8-2, Isolated from a Brackish Lake.</title>
        <authorList>
            <person name="Muraguchi Y."/>
            <person name="Kushimoto K."/>
            <person name="Ohtsubo Y."/>
            <person name="Suzuki T."/>
            <person name="Dohra H."/>
            <person name="Kimbara K."/>
            <person name="Shintani M."/>
        </authorList>
    </citation>
    <scope>NUCLEOTIDE SEQUENCE [LARGE SCALE GENOMIC DNA]</scope>
    <source>
        <strain evidence="14 15">M8-2</strain>
    </source>
</reference>
<keyword evidence="12" id="KW-0046">Antibiotic resistance</keyword>
<comment type="subcellular location">
    <subcellularLocation>
        <location evidence="3">Periplasm</location>
    </subcellularLocation>
</comment>
<dbReference type="EMBL" id="CP012836">
    <property type="protein sequence ID" value="AMQ57931.1"/>
    <property type="molecule type" value="Genomic_DNA"/>
</dbReference>
<dbReference type="PROSITE" id="PS00744">
    <property type="entry name" value="BETA_LACTAMASE_B_2"/>
    <property type="match status" value="1"/>
</dbReference>
<evidence type="ECO:0000256" key="10">
    <source>
        <dbReference type="ARBA" id="ARBA00022801"/>
    </source>
</evidence>
<evidence type="ECO:0000256" key="12">
    <source>
        <dbReference type="ARBA" id="ARBA00023251"/>
    </source>
</evidence>
<dbReference type="PATRIC" id="fig|1727163.4.peg.3331"/>
<dbReference type="GO" id="GO:0017001">
    <property type="term" value="P:antibiotic catabolic process"/>
    <property type="evidence" value="ECO:0007669"/>
    <property type="project" value="InterPro"/>
</dbReference>
<dbReference type="GO" id="GO:0046677">
    <property type="term" value="P:response to antibiotic"/>
    <property type="evidence" value="ECO:0007669"/>
    <property type="project" value="UniProtKB-KW"/>
</dbReference>
<accession>A0A142ES26</accession>
<comment type="cofactor">
    <cofactor evidence="2">
        <name>Zn(2+)</name>
        <dbReference type="ChEBI" id="CHEBI:29105"/>
    </cofactor>
</comment>
<keyword evidence="8" id="KW-0732">Signal</keyword>
<evidence type="ECO:0000313" key="14">
    <source>
        <dbReference type="EMBL" id="AMQ57931.1"/>
    </source>
</evidence>
<dbReference type="Proteomes" id="UP000073816">
    <property type="component" value="Chromosome"/>
</dbReference>
<dbReference type="PANTHER" id="PTHR42951:SF4">
    <property type="entry name" value="ACYL-COENZYME A THIOESTERASE MBLAC2"/>
    <property type="match status" value="1"/>
</dbReference>
<dbReference type="InterPro" id="IPR001018">
    <property type="entry name" value="Beta-lactamase_class-B_CS"/>
</dbReference>
<comment type="similarity">
    <text evidence="4">Belongs to the metallo-beta-lactamase superfamily. Class-B beta-lactamase family.</text>
</comment>
<dbReference type="SUPFAM" id="SSF56281">
    <property type="entry name" value="Metallo-hydrolase/oxidoreductase"/>
    <property type="match status" value="1"/>
</dbReference>
<evidence type="ECO:0000256" key="2">
    <source>
        <dbReference type="ARBA" id="ARBA00001947"/>
    </source>
</evidence>
<reference evidence="15" key="1">
    <citation type="submission" date="2015-09" db="EMBL/GenBank/DDBJ databases">
        <title>Complete sequence of Algoriphagus sp. M8-2.</title>
        <authorList>
            <person name="Shintani M."/>
        </authorList>
    </citation>
    <scope>NUCLEOTIDE SEQUENCE [LARGE SCALE GENOMIC DNA]</scope>
    <source>
        <strain evidence="15">M8-2</strain>
    </source>
</reference>
<dbReference type="GO" id="GO:0008270">
    <property type="term" value="F:zinc ion binding"/>
    <property type="evidence" value="ECO:0007669"/>
    <property type="project" value="InterPro"/>
</dbReference>
<evidence type="ECO:0000256" key="5">
    <source>
        <dbReference type="ARBA" id="ARBA00011245"/>
    </source>
</evidence>
<dbReference type="RefSeq" id="WP_067549804.1">
    <property type="nucleotide sequence ID" value="NZ_CP012836.1"/>
</dbReference>
<evidence type="ECO:0000256" key="11">
    <source>
        <dbReference type="ARBA" id="ARBA00022833"/>
    </source>
</evidence>
<evidence type="ECO:0000256" key="7">
    <source>
        <dbReference type="ARBA" id="ARBA00022723"/>
    </source>
</evidence>
<dbReference type="Pfam" id="PF00753">
    <property type="entry name" value="Lactamase_B"/>
    <property type="match status" value="1"/>
</dbReference>
<evidence type="ECO:0000259" key="13">
    <source>
        <dbReference type="SMART" id="SM00849"/>
    </source>
</evidence>
<evidence type="ECO:0000256" key="9">
    <source>
        <dbReference type="ARBA" id="ARBA00022764"/>
    </source>
</evidence>
<evidence type="ECO:0000256" key="3">
    <source>
        <dbReference type="ARBA" id="ARBA00004418"/>
    </source>
</evidence>
<evidence type="ECO:0000256" key="4">
    <source>
        <dbReference type="ARBA" id="ARBA00005250"/>
    </source>
</evidence>
<keyword evidence="15" id="KW-1185">Reference proteome</keyword>
<dbReference type="SMART" id="SM00849">
    <property type="entry name" value="Lactamase_B"/>
    <property type="match status" value="1"/>
</dbReference>
<feature type="domain" description="Metallo-beta-lactamase" evidence="13">
    <location>
        <begin position="58"/>
        <end position="227"/>
    </location>
</feature>
<dbReference type="NCBIfam" id="NF033088">
    <property type="entry name" value="bla_subclass_B1"/>
    <property type="match status" value="1"/>
</dbReference>
<dbReference type="STRING" id="1727163.AO498_15865"/>
<evidence type="ECO:0000313" key="15">
    <source>
        <dbReference type="Proteomes" id="UP000073816"/>
    </source>
</evidence>
<dbReference type="CDD" id="cd16302">
    <property type="entry name" value="CcrA-like_MBL-B1"/>
    <property type="match status" value="1"/>
</dbReference>
<comment type="catalytic activity">
    <reaction evidence="1">
        <text>a beta-lactam + H2O = a substituted beta-amino acid</text>
        <dbReference type="Rhea" id="RHEA:20401"/>
        <dbReference type="ChEBI" id="CHEBI:15377"/>
        <dbReference type="ChEBI" id="CHEBI:35627"/>
        <dbReference type="ChEBI" id="CHEBI:140347"/>
        <dbReference type="EC" id="3.5.2.6"/>
    </reaction>
</comment>
<dbReference type="InterPro" id="IPR058199">
    <property type="entry name" value="BlaB//VIM/IMP-1"/>
</dbReference>
<name>A0A142ES26_9BACT</name>
<evidence type="ECO:0000256" key="6">
    <source>
        <dbReference type="ARBA" id="ARBA00012865"/>
    </source>
</evidence>